<protein>
    <submittedName>
        <fullName evidence="3">Uncharacterized protein</fullName>
    </submittedName>
</protein>
<keyword evidence="2" id="KW-0460">Magnesium</keyword>
<keyword evidence="4" id="KW-1185">Reference proteome</keyword>
<comment type="caution">
    <text evidence="3">The sequence shown here is derived from an EMBL/GenBank/DDBJ whole genome shotgun (WGS) entry which is preliminary data.</text>
</comment>
<dbReference type="EMBL" id="PKSL01000064">
    <property type="protein sequence ID" value="POW08436.1"/>
    <property type="molecule type" value="Genomic_DNA"/>
</dbReference>
<dbReference type="InterPro" id="IPR023214">
    <property type="entry name" value="HAD_sf"/>
</dbReference>
<gene>
    <name evidence="3" type="ORF">PSTT_07560</name>
</gene>
<feature type="binding site" evidence="2">
    <location>
        <position position="14"/>
    </location>
    <ligand>
        <name>Mg(2+)</name>
        <dbReference type="ChEBI" id="CHEBI:18420"/>
    </ligand>
</feature>
<dbReference type="InterPro" id="IPR016965">
    <property type="entry name" value="Pase_PHOSPHO-typ"/>
</dbReference>
<evidence type="ECO:0000313" key="3">
    <source>
        <dbReference type="EMBL" id="POW08436.1"/>
    </source>
</evidence>
<dbReference type="GO" id="GO:0016791">
    <property type="term" value="F:phosphatase activity"/>
    <property type="evidence" value="ECO:0007669"/>
    <property type="project" value="InterPro"/>
</dbReference>
<feature type="binding site" evidence="2">
    <location>
        <position position="220"/>
    </location>
    <ligand>
        <name>Mg(2+)</name>
        <dbReference type="ChEBI" id="CHEBI:18420"/>
    </ligand>
</feature>
<evidence type="ECO:0000256" key="1">
    <source>
        <dbReference type="PIRSR" id="PIRSR031051-1"/>
    </source>
</evidence>
<dbReference type="Proteomes" id="UP000239156">
    <property type="component" value="Unassembled WGS sequence"/>
</dbReference>
<dbReference type="PANTHER" id="PTHR20889:SF12">
    <property type="entry name" value="LP01149P"/>
    <property type="match status" value="1"/>
</dbReference>
<sequence>MAAQFHQLIVFDFDWSLVDQDTDRYLFEVLDPSLRVLLAERKKTMQWTDNVADCLLQLADRGFNQTQINEAFRTLPLHPAMKRAIERLSKVTEDEGKEIVNELLILSNSNSKFIELVLQHHGLLERFGDAVITNPARWDPEDPNRLLLHRRVDPKDIQHGCTVGCSANMCKGRHLPSFFFSFECNSHHESFTSLTAAELIAYLDRTKEVKSFDRIAYVGDGDNDYCPISRVLKSGDVALVRSRRELARRIEAESANGNTLSCRVVLWEGAWEVEQIVLNTLLKAP</sequence>
<keyword evidence="2" id="KW-0479">Metal-binding</keyword>
<comment type="cofactor">
    <cofactor evidence="2">
        <name>Mg(2+)</name>
        <dbReference type="ChEBI" id="CHEBI:18420"/>
    </cofactor>
</comment>
<dbReference type="Gene3D" id="3.40.50.1000">
    <property type="entry name" value="HAD superfamily/HAD-like"/>
    <property type="match status" value="1"/>
</dbReference>
<name>A0A2S4VFW8_9BASI</name>
<dbReference type="SUPFAM" id="SSF56784">
    <property type="entry name" value="HAD-like"/>
    <property type="match status" value="1"/>
</dbReference>
<accession>A0A2S4VFW8</accession>
<evidence type="ECO:0000256" key="2">
    <source>
        <dbReference type="PIRSR" id="PIRSR031051-3"/>
    </source>
</evidence>
<dbReference type="VEuPathDB" id="FungiDB:PSTT_07560"/>
<proteinExistence type="predicted"/>
<dbReference type="PIRSF" id="PIRSF031051">
    <property type="entry name" value="PyrdxlP_Pase_PHOSPHO2"/>
    <property type="match status" value="1"/>
</dbReference>
<reference evidence="3" key="1">
    <citation type="submission" date="2017-12" db="EMBL/GenBank/DDBJ databases">
        <title>Gene loss provides genomic basis for host adaptation in cereal stripe rust fungi.</title>
        <authorList>
            <person name="Xia C."/>
        </authorList>
    </citation>
    <scope>NUCLEOTIDE SEQUENCE [LARGE SCALE GENOMIC DNA]</scope>
    <source>
        <strain evidence="3">93-210</strain>
    </source>
</reference>
<dbReference type="GO" id="GO:0046872">
    <property type="term" value="F:metal ion binding"/>
    <property type="evidence" value="ECO:0007669"/>
    <property type="project" value="UniProtKB-KW"/>
</dbReference>
<dbReference type="VEuPathDB" id="FungiDB:PSHT_00219"/>
<feature type="binding site" evidence="2">
    <location>
        <position position="12"/>
    </location>
    <ligand>
        <name>Mg(2+)</name>
        <dbReference type="ChEBI" id="CHEBI:18420"/>
    </ligand>
</feature>
<dbReference type="InterPro" id="IPR036412">
    <property type="entry name" value="HAD-like_sf"/>
</dbReference>
<dbReference type="AlphaFoldDB" id="A0A2S4VFW8"/>
<organism evidence="3 4">
    <name type="scientific">Puccinia striiformis</name>
    <dbReference type="NCBI Taxonomy" id="27350"/>
    <lineage>
        <taxon>Eukaryota</taxon>
        <taxon>Fungi</taxon>
        <taxon>Dikarya</taxon>
        <taxon>Basidiomycota</taxon>
        <taxon>Pucciniomycotina</taxon>
        <taxon>Pucciniomycetes</taxon>
        <taxon>Pucciniales</taxon>
        <taxon>Pucciniaceae</taxon>
        <taxon>Puccinia</taxon>
    </lineage>
</organism>
<dbReference type="Pfam" id="PF06888">
    <property type="entry name" value="Put_Phosphatase"/>
    <property type="match status" value="2"/>
</dbReference>
<evidence type="ECO:0000313" key="4">
    <source>
        <dbReference type="Proteomes" id="UP000239156"/>
    </source>
</evidence>
<dbReference type="PANTHER" id="PTHR20889">
    <property type="entry name" value="PHOSPHATASE, ORPHAN 1, 2"/>
    <property type="match status" value="1"/>
</dbReference>
<feature type="active site" description="Proton donor" evidence="1">
    <location>
        <position position="14"/>
    </location>
</feature>
<feature type="active site" description="Nucleophile" evidence="1">
    <location>
        <position position="12"/>
    </location>
</feature>